<dbReference type="Gramene" id="Pp3c20_4130V3.1">
    <property type="protein sequence ID" value="Pp3c20_4130V3.1"/>
    <property type="gene ID" value="Pp3c20_4130"/>
</dbReference>
<evidence type="ECO:0000313" key="1">
    <source>
        <dbReference type="EnsemblPlants" id="Pp3c20_4130V3.1"/>
    </source>
</evidence>
<keyword evidence="2" id="KW-1185">Reference proteome</keyword>
<accession>A0A7I4C2G4</accession>
<reference evidence="1" key="3">
    <citation type="submission" date="2020-12" db="UniProtKB">
        <authorList>
            <consortium name="EnsemblPlants"/>
        </authorList>
    </citation>
    <scope>IDENTIFICATION</scope>
</reference>
<dbReference type="EMBL" id="ABEU02000020">
    <property type="status" value="NOT_ANNOTATED_CDS"/>
    <property type="molecule type" value="Genomic_DNA"/>
</dbReference>
<dbReference type="EnsemblPlants" id="Pp3c20_4130V3.1">
    <property type="protein sequence ID" value="Pp3c20_4130V3.1"/>
    <property type="gene ID" value="Pp3c20_4130"/>
</dbReference>
<protein>
    <recommendedName>
        <fullName evidence="3">NB-ARC domain-containing protein</fullName>
    </recommendedName>
</protein>
<reference evidence="1 2" key="2">
    <citation type="journal article" date="2018" name="Plant J.">
        <title>The Physcomitrella patens chromosome-scale assembly reveals moss genome structure and evolution.</title>
        <authorList>
            <person name="Lang D."/>
            <person name="Ullrich K.K."/>
            <person name="Murat F."/>
            <person name="Fuchs J."/>
            <person name="Jenkins J."/>
            <person name="Haas F.B."/>
            <person name="Piednoel M."/>
            <person name="Gundlach H."/>
            <person name="Van Bel M."/>
            <person name="Meyberg R."/>
            <person name="Vives C."/>
            <person name="Morata J."/>
            <person name="Symeonidi A."/>
            <person name="Hiss M."/>
            <person name="Muchero W."/>
            <person name="Kamisugi Y."/>
            <person name="Saleh O."/>
            <person name="Blanc G."/>
            <person name="Decker E.L."/>
            <person name="van Gessel N."/>
            <person name="Grimwood J."/>
            <person name="Hayes R.D."/>
            <person name="Graham S.W."/>
            <person name="Gunter L.E."/>
            <person name="McDaniel S.F."/>
            <person name="Hoernstein S.N.W."/>
            <person name="Larsson A."/>
            <person name="Li F.W."/>
            <person name="Perroud P.F."/>
            <person name="Phillips J."/>
            <person name="Ranjan P."/>
            <person name="Rokshar D.S."/>
            <person name="Rothfels C.J."/>
            <person name="Schneider L."/>
            <person name="Shu S."/>
            <person name="Stevenson D.W."/>
            <person name="Thummler F."/>
            <person name="Tillich M."/>
            <person name="Villarreal Aguilar J.C."/>
            <person name="Widiez T."/>
            <person name="Wong G.K."/>
            <person name="Wymore A."/>
            <person name="Zhang Y."/>
            <person name="Zimmer A.D."/>
            <person name="Quatrano R.S."/>
            <person name="Mayer K.F.X."/>
            <person name="Goodstein D."/>
            <person name="Casacuberta J.M."/>
            <person name="Vandepoele K."/>
            <person name="Reski R."/>
            <person name="Cuming A.C."/>
            <person name="Tuskan G.A."/>
            <person name="Maumus F."/>
            <person name="Salse J."/>
            <person name="Schmutz J."/>
            <person name="Rensing S.A."/>
        </authorList>
    </citation>
    <scope>NUCLEOTIDE SEQUENCE [LARGE SCALE GENOMIC DNA]</scope>
    <source>
        <strain evidence="1 2">cv. Gransden 2004</strain>
    </source>
</reference>
<proteinExistence type="predicted"/>
<reference evidence="1 2" key="1">
    <citation type="journal article" date="2008" name="Science">
        <title>The Physcomitrella genome reveals evolutionary insights into the conquest of land by plants.</title>
        <authorList>
            <person name="Rensing S."/>
            <person name="Lang D."/>
            <person name="Zimmer A."/>
            <person name="Terry A."/>
            <person name="Salamov A."/>
            <person name="Shapiro H."/>
            <person name="Nishiyama T."/>
            <person name="Perroud P.-F."/>
            <person name="Lindquist E."/>
            <person name="Kamisugi Y."/>
            <person name="Tanahashi T."/>
            <person name="Sakakibara K."/>
            <person name="Fujita T."/>
            <person name="Oishi K."/>
            <person name="Shin-I T."/>
            <person name="Kuroki Y."/>
            <person name="Toyoda A."/>
            <person name="Suzuki Y."/>
            <person name="Hashimoto A."/>
            <person name="Yamaguchi K."/>
            <person name="Sugano A."/>
            <person name="Kohara Y."/>
            <person name="Fujiyama A."/>
            <person name="Anterola A."/>
            <person name="Aoki S."/>
            <person name="Ashton N."/>
            <person name="Barbazuk W.B."/>
            <person name="Barker E."/>
            <person name="Bennetzen J."/>
            <person name="Bezanilla M."/>
            <person name="Blankenship R."/>
            <person name="Cho S.H."/>
            <person name="Dutcher S."/>
            <person name="Estelle M."/>
            <person name="Fawcett J.A."/>
            <person name="Gundlach H."/>
            <person name="Hanada K."/>
            <person name="Heyl A."/>
            <person name="Hicks K.A."/>
            <person name="Hugh J."/>
            <person name="Lohr M."/>
            <person name="Mayer K."/>
            <person name="Melkozernov A."/>
            <person name="Murata T."/>
            <person name="Nelson D."/>
            <person name="Pils B."/>
            <person name="Prigge M."/>
            <person name="Reiss B."/>
            <person name="Renner T."/>
            <person name="Rombauts S."/>
            <person name="Rushton P."/>
            <person name="Sanderfoot A."/>
            <person name="Schween G."/>
            <person name="Shiu S.-H."/>
            <person name="Stueber K."/>
            <person name="Theodoulou F.L."/>
            <person name="Tu H."/>
            <person name="Van de Peer Y."/>
            <person name="Verrier P.J."/>
            <person name="Waters E."/>
            <person name="Wood A."/>
            <person name="Yang L."/>
            <person name="Cove D."/>
            <person name="Cuming A."/>
            <person name="Hasebe M."/>
            <person name="Lucas S."/>
            <person name="Mishler D.B."/>
            <person name="Reski R."/>
            <person name="Grigoriev I."/>
            <person name="Quatrano R.S."/>
            <person name="Boore J.L."/>
        </authorList>
    </citation>
    <scope>NUCLEOTIDE SEQUENCE [LARGE SCALE GENOMIC DNA]</scope>
    <source>
        <strain evidence="1 2">cv. Gransden 2004</strain>
    </source>
</reference>
<name>A0A7I4C2G4_PHYPA</name>
<dbReference type="SUPFAM" id="SSF52540">
    <property type="entry name" value="P-loop containing nucleoside triphosphate hydrolases"/>
    <property type="match status" value="1"/>
</dbReference>
<dbReference type="Gene3D" id="1.10.8.430">
    <property type="entry name" value="Helical domain of apoptotic protease-activating factors"/>
    <property type="match status" value="1"/>
</dbReference>
<dbReference type="InterPro" id="IPR042197">
    <property type="entry name" value="Apaf_helical"/>
</dbReference>
<sequence length="90" mass="10598">MNEDTSLKLFITHFYGYQDKFSNKFDDIGKYIVKACNGLSLNLKVMDVILSRQKRRSDLDGYKNNSDYKILNILKISFNSLMKVEEKNMF</sequence>
<evidence type="ECO:0000313" key="2">
    <source>
        <dbReference type="Proteomes" id="UP000006727"/>
    </source>
</evidence>
<dbReference type="InterPro" id="IPR027417">
    <property type="entry name" value="P-loop_NTPase"/>
</dbReference>
<dbReference type="Proteomes" id="UP000006727">
    <property type="component" value="Chromosome 20"/>
</dbReference>
<evidence type="ECO:0008006" key="3">
    <source>
        <dbReference type="Google" id="ProtNLM"/>
    </source>
</evidence>
<organism evidence="1 2">
    <name type="scientific">Physcomitrium patens</name>
    <name type="common">Spreading-leaved earth moss</name>
    <name type="synonym">Physcomitrella patens</name>
    <dbReference type="NCBI Taxonomy" id="3218"/>
    <lineage>
        <taxon>Eukaryota</taxon>
        <taxon>Viridiplantae</taxon>
        <taxon>Streptophyta</taxon>
        <taxon>Embryophyta</taxon>
        <taxon>Bryophyta</taxon>
        <taxon>Bryophytina</taxon>
        <taxon>Bryopsida</taxon>
        <taxon>Funariidae</taxon>
        <taxon>Funariales</taxon>
        <taxon>Funariaceae</taxon>
        <taxon>Physcomitrium</taxon>
    </lineage>
</organism>